<feature type="transmembrane region" description="Helical" evidence="1">
    <location>
        <begin position="144"/>
        <end position="166"/>
    </location>
</feature>
<sequence length="230" mass="25703">MQEINPTSLRAQFMEMTTPSETAPKYVNNVNHMPSPSMALDLDTPRTVEVATSDGIPTGAWASGLFDCFDNLMPNCFMVTFCPCVAIAQLSTRLGVASYRVVLSLLLFVMAIELTVFGFIWTTADNYDHKHDHNGTDSSDDVGKVVNSTFVLITLIIQMLLFVYIWQLRSRTRRLFQLPGNAVTDCLSSWFCSCCTVAQLRTHVRCYQPGRCTFRAPDVLQAYPGKSYAV</sequence>
<reference evidence="2" key="1">
    <citation type="submission" date="2022-12" db="EMBL/GenBank/DDBJ databases">
        <authorList>
            <person name="Webb A."/>
        </authorList>
    </citation>
    <scope>NUCLEOTIDE SEQUENCE</scope>
    <source>
        <strain evidence="2">Pd1</strain>
    </source>
</reference>
<evidence type="ECO:0000313" key="3">
    <source>
        <dbReference type="Proteomes" id="UP001162029"/>
    </source>
</evidence>
<keyword evidence="3" id="KW-1185">Reference proteome</keyword>
<proteinExistence type="predicted"/>
<dbReference type="Pfam" id="PF04749">
    <property type="entry name" value="PLAC8"/>
    <property type="match status" value="1"/>
</dbReference>
<evidence type="ECO:0000256" key="1">
    <source>
        <dbReference type="SAM" id="Phobius"/>
    </source>
</evidence>
<protein>
    <recommendedName>
        <fullName evidence="4">PLAC8 family protein</fullName>
    </recommendedName>
</protein>
<dbReference type="AlphaFoldDB" id="A0AAV0UPM5"/>
<accession>A0AAV0UPM5</accession>
<dbReference type="EMBL" id="CANTFM010001319">
    <property type="protein sequence ID" value="CAI5738268.1"/>
    <property type="molecule type" value="Genomic_DNA"/>
</dbReference>
<keyword evidence="1" id="KW-0812">Transmembrane</keyword>
<dbReference type="NCBIfam" id="TIGR01571">
    <property type="entry name" value="A_thal_Cys_rich"/>
    <property type="match status" value="1"/>
</dbReference>
<organism evidence="2 3">
    <name type="scientific">Peronospora destructor</name>
    <dbReference type="NCBI Taxonomy" id="86335"/>
    <lineage>
        <taxon>Eukaryota</taxon>
        <taxon>Sar</taxon>
        <taxon>Stramenopiles</taxon>
        <taxon>Oomycota</taxon>
        <taxon>Peronosporomycetes</taxon>
        <taxon>Peronosporales</taxon>
        <taxon>Peronosporaceae</taxon>
        <taxon>Peronospora</taxon>
    </lineage>
</organism>
<dbReference type="InterPro" id="IPR006461">
    <property type="entry name" value="PLAC_motif_containing"/>
</dbReference>
<keyword evidence="1" id="KW-0472">Membrane</keyword>
<comment type="caution">
    <text evidence="2">The sequence shown here is derived from an EMBL/GenBank/DDBJ whole genome shotgun (WGS) entry which is preliminary data.</text>
</comment>
<name>A0AAV0UPM5_9STRA</name>
<dbReference type="PANTHER" id="PTHR15907">
    <property type="entry name" value="DUF614 FAMILY PROTEIN-RELATED"/>
    <property type="match status" value="1"/>
</dbReference>
<dbReference type="Proteomes" id="UP001162029">
    <property type="component" value="Unassembled WGS sequence"/>
</dbReference>
<keyword evidence="1" id="KW-1133">Transmembrane helix</keyword>
<feature type="transmembrane region" description="Helical" evidence="1">
    <location>
        <begin position="102"/>
        <end position="124"/>
    </location>
</feature>
<evidence type="ECO:0008006" key="4">
    <source>
        <dbReference type="Google" id="ProtNLM"/>
    </source>
</evidence>
<gene>
    <name evidence="2" type="ORF">PDE001_LOCUS6859</name>
</gene>
<evidence type="ECO:0000313" key="2">
    <source>
        <dbReference type="EMBL" id="CAI5738268.1"/>
    </source>
</evidence>